<evidence type="ECO:0000313" key="1">
    <source>
        <dbReference type="EMBL" id="MFC4676285.1"/>
    </source>
</evidence>
<sequence>MAYTKTDKIKAVTWYRDNGKNCIKTASKFGVGTATINRWLKCYKDILEAGEKSTYRTRIEHMRANNIIRFEEKQTHLAEQACELAYNKLMELIPVEKDINKLVAIIDKLNPLKLQGLNRDNKVNSQTELDEILESYNKKWRESCKIIDVEGEELS</sequence>
<evidence type="ECO:0008006" key="3">
    <source>
        <dbReference type="Google" id="ProtNLM"/>
    </source>
</evidence>
<name>A0ABV9L1A4_9BACT</name>
<keyword evidence="2" id="KW-1185">Reference proteome</keyword>
<protein>
    <recommendedName>
        <fullName evidence="3">Helix-turn-helix domain-containing protein</fullName>
    </recommendedName>
</protein>
<gene>
    <name evidence="1" type="ORF">ACFO6W_21615</name>
</gene>
<dbReference type="RefSeq" id="WP_380000359.1">
    <property type="nucleotide sequence ID" value="NZ_JBHSGN010000128.1"/>
</dbReference>
<dbReference type="Gene3D" id="1.10.10.60">
    <property type="entry name" value="Homeodomain-like"/>
    <property type="match status" value="1"/>
</dbReference>
<dbReference type="EMBL" id="JBHSGN010000128">
    <property type="protein sequence ID" value="MFC4676285.1"/>
    <property type="molecule type" value="Genomic_DNA"/>
</dbReference>
<proteinExistence type="predicted"/>
<dbReference type="SUPFAM" id="SSF46689">
    <property type="entry name" value="Homeodomain-like"/>
    <property type="match status" value="1"/>
</dbReference>
<evidence type="ECO:0000313" key="2">
    <source>
        <dbReference type="Proteomes" id="UP001596023"/>
    </source>
</evidence>
<organism evidence="1 2">
    <name type="scientific">Dysgonomonas termitidis</name>
    <dbReference type="NCBI Taxonomy" id="1516126"/>
    <lineage>
        <taxon>Bacteria</taxon>
        <taxon>Pseudomonadati</taxon>
        <taxon>Bacteroidota</taxon>
        <taxon>Bacteroidia</taxon>
        <taxon>Bacteroidales</taxon>
        <taxon>Dysgonomonadaceae</taxon>
        <taxon>Dysgonomonas</taxon>
    </lineage>
</organism>
<comment type="caution">
    <text evidence="1">The sequence shown here is derived from an EMBL/GenBank/DDBJ whole genome shotgun (WGS) entry which is preliminary data.</text>
</comment>
<accession>A0ABV9L1A4</accession>
<dbReference type="Proteomes" id="UP001596023">
    <property type="component" value="Unassembled WGS sequence"/>
</dbReference>
<reference evidence="2" key="1">
    <citation type="journal article" date="2019" name="Int. J. Syst. Evol. Microbiol.">
        <title>The Global Catalogue of Microorganisms (GCM) 10K type strain sequencing project: providing services to taxonomists for standard genome sequencing and annotation.</title>
        <authorList>
            <consortium name="The Broad Institute Genomics Platform"/>
            <consortium name="The Broad Institute Genome Sequencing Center for Infectious Disease"/>
            <person name="Wu L."/>
            <person name="Ma J."/>
        </authorList>
    </citation>
    <scope>NUCLEOTIDE SEQUENCE [LARGE SCALE GENOMIC DNA]</scope>
    <source>
        <strain evidence="2">CCUG 66188</strain>
    </source>
</reference>
<dbReference type="InterPro" id="IPR009057">
    <property type="entry name" value="Homeodomain-like_sf"/>
</dbReference>